<feature type="region of interest" description="Disordered" evidence="2">
    <location>
        <begin position="1048"/>
        <end position="1067"/>
    </location>
</feature>
<feature type="compositionally biased region" description="Polar residues" evidence="2">
    <location>
        <begin position="1110"/>
        <end position="1126"/>
    </location>
</feature>
<comment type="caution">
    <text evidence="3">The sequence shown here is derived from an EMBL/GenBank/DDBJ whole genome shotgun (WGS) entry which is preliminary data.</text>
</comment>
<name>A0A0L0BPB7_LUCCU</name>
<feature type="region of interest" description="Disordered" evidence="2">
    <location>
        <begin position="1101"/>
        <end position="1185"/>
    </location>
</feature>
<feature type="region of interest" description="Disordered" evidence="2">
    <location>
        <begin position="382"/>
        <end position="404"/>
    </location>
</feature>
<dbReference type="Proteomes" id="UP000037069">
    <property type="component" value="Unassembled WGS sequence"/>
</dbReference>
<feature type="compositionally biased region" description="Low complexity" evidence="2">
    <location>
        <begin position="386"/>
        <end position="404"/>
    </location>
</feature>
<feature type="coiled-coil region" evidence="1">
    <location>
        <begin position="47"/>
        <end position="116"/>
    </location>
</feature>
<feature type="region of interest" description="Disordered" evidence="2">
    <location>
        <begin position="1407"/>
        <end position="1480"/>
    </location>
</feature>
<keyword evidence="1" id="KW-0175">Coiled coil</keyword>
<feature type="compositionally biased region" description="Basic and acidic residues" evidence="2">
    <location>
        <begin position="1048"/>
        <end position="1057"/>
    </location>
</feature>
<gene>
    <name evidence="3" type="ORF">FF38_12111</name>
</gene>
<feature type="compositionally biased region" description="Basic and acidic residues" evidence="2">
    <location>
        <begin position="1408"/>
        <end position="1425"/>
    </location>
</feature>
<evidence type="ECO:0000313" key="4">
    <source>
        <dbReference type="Proteomes" id="UP000037069"/>
    </source>
</evidence>
<protein>
    <submittedName>
        <fullName evidence="3">Uncharacterized protein</fullName>
    </submittedName>
</protein>
<reference evidence="3 4" key="1">
    <citation type="journal article" date="2015" name="Nat. Commun.">
        <title>Lucilia cuprina genome unlocks parasitic fly biology to underpin future interventions.</title>
        <authorList>
            <person name="Anstead C.A."/>
            <person name="Korhonen P.K."/>
            <person name="Young N.D."/>
            <person name="Hall R.S."/>
            <person name="Jex A.R."/>
            <person name="Murali S.C."/>
            <person name="Hughes D.S."/>
            <person name="Lee S.F."/>
            <person name="Perry T."/>
            <person name="Stroehlein A.J."/>
            <person name="Ansell B.R."/>
            <person name="Breugelmans B."/>
            <person name="Hofmann A."/>
            <person name="Qu J."/>
            <person name="Dugan S."/>
            <person name="Lee S.L."/>
            <person name="Chao H."/>
            <person name="Dinh H."/>
            <person name="Han Y."/>
            <person name="Doddapaneni H.V."/>
            <person name="Worley K.C."/>
            <person name="Muzny D.M."/>
            <person name="Ioannidis P."/>
            <person name="Waterhouse R.M."/>
            <person name="Zdobnov E.M."/>
            <person name="James P.J."/>
            <person name="Bagnall N.H."/>
            <person name="Kotze A.C."/>
            <person name="Gibbs R.A."/>
            <person name="Richards S."/>
            <person name="Batterham P."/>
            <person name="Gasser R.B."/>
        </authorList>
    </citation>
    <scope>NUCLEOTIDE SEQUENCE [LARGE SCALE GENOMIC DNA]</scope>
    <source>
        <strain evidence="3 4">LS</strain>
        <tissue evidence="3">Full body</tissue>
    </source>
</reference>
<accession>A0A0L0BPB7</accession>
<feature type="compositionally biased region" description="Pro residues" evidence="2">
    <location>
        <begin position="1711"/>
        <end position="1720"/>
    </location>
</feature>
<evidence type="ECO:0000313" key="3">
    <source>
        <dbReference type="EMBL" id="KNC21915.1"/>
    </source>
</evidence>
<organism evidence="3 4">
    <name type="scientific">Lucilia cuprina</name>
    <name type="common">Green bottle fly</name>
    <name type="synonym">Australian sheep blowfly</name>
    <dbReference type="NCBI Taxonomy" id="7375"/>
    <lineage>
        <taxon>Eukaryota</taxon>
        <taxon>Metazoa</taxon>
        <taxon>Ecdysozoa</taxon>
        <taxon>Arthropoda</taxon>
        <taxon>Hexapoda</taxon>
        <taxon>Insecta</taxon>
        <taxon>Pterygota</taxon>
        <taxon>Neoptera</taxon>
        <taxon>Endopterygota</taxon>
        <taxon>Diptera</taxon>
        <taxon>Brachycera</taxon>
        <taxon>Muscomorpha</taxon>
        <taxon>Oestroidea</taxon>
        <taxon>Calliphoridae</taxon>
        <taxon>Luciliinae</taxon>
        <taxon>Lucilia</taxon>
    </lineage>
</organism>
<evidence type="ECO:0000256" key="1">
    <source>
        <dbReference type="SAM" id="Coils"/>
    </source>
</evidence>
<dbReference type="OrthoDB" id="6368736at2759"/>
<feature type="region of interest" description="Disordered" evidence="2">
    <location>
        <begin position="757"/>
        <end position="776"/>
    </location>
</feature>
<feature type="region of interest" description="Disordered" evidence="2">
    <location>
        <begin position="1699"/>
        <end position="1727"/>
    </location>
</feature>
<keyword evidence="4" id="KW-1185">Reference proteome</keyword>
<feature type="compositionally biased region" description="Basic and acidic residues" evidence="2">
    <location>
        <begin position="1438"/>
        <end position="1447"/>
    </location>
</feature>
<evidence type="ECO:0000256" key="2">
    <source>
        <dbReference type="SAM" id="MobiDB-lite"/>
    </source>
</evidence>
<dbReference type="OMA" id="ANICHYQ"/>
<proteinExistence type="predicted"/>
<dbReference type="STRING" id="7375.A0A0L0BPB7"/>
<feature type="compositionally biased region" description="Acidic residues" evidence="2">
    <location>
        <begin position="1456"/>
        <end position="1471"/>
    </location>
</feature>
<dbReference type="EMBL" id="JRES01001567">
    <property type="protein sequence ID" value="KNC21915.1"/>
    <property type="molecule type" value="Genomic_DNA"/>
</dbReference>
<sequence>MEEINLDFLRTPPKQGHSVPRTQTPCNYNALDVRFSKKKLSSRKFEMAQTIAKVDELLQEIDKLRSQNNGLQERLKDFQQTAQQVQQLYNKEKHEHAKAQKQLEKLQVEYDKIDEDLTNKTLMNEQMKARLAQYDGRPISFDNLAVKYVRIMKKLEAEDVLKYLPDKDLVERLKEYCAAMKLKIAPISSPKKGKTRSNKIKTQEIFIQCDLLKSTAVCLNCSNKPKMQDKTIQCSTPSTIKHDQGTQFNSTNKQECLTCNNKPKLIHQNTQCSTTTPTKRDQASQYISTMITRQTNTEKIVQKHVQTMFPEPQKIPAIDDILNVYSRWSNIRSVSPLLESPPARLKKDNNKKSINIGTCTMLCNIRRKIDYLPPNQANNIKQEIITPSASPTPNTNPLSSSNRSRISSLSSQVASNQYASSILNLFNANTNSALGQLSSNAFNELWQIFGKMLLSLLQTSNAGIANTNQNSALNQQQFLDWLLDLYVNSQPPNTSTTETQTLLQMDNSNDARGSPIRFNESSELSSNVVRPEAQKIITARINTVEGESVEPLRGDSIRDNSQYILPQRASISPIPTSFTTSNILLENYSQDSNSMDREIQQIHTASKASEAKSPSKMYNITDEENTRKQQTKFSNKTKTKHKLLEQIQDLIPEINLNKKKRKALKRLLKTKDHRKKSYETRKSKHSKADTIKQSSVVILSNETIPNDSEETAVDFLKTFALTQDGNISETEKIFLEQSSIKVTEKTEKEFTFIKPSSSLPRTKLTPRNAKDSVKRKKSKACKNIANKYQLLFGDSDSELEEPEIEENNAKTVIKTKLNLSEESYKEEAINVHDNVTEYSTNWSNAEMINSTNMLPQTNDYEENNASKACSDYESCHLTLRQAIDQQLSLPVLNTPVFERSFDGCEKIAERFSIPDLPTPLLKRLESEHLPQMELLENLKDSIESEVRLREIEQDLEISSDVYCYKGDETETFEKVPNVGLTIISTQTSNEESCTNTTKLKDVENRIICLPNLNDESENAVVDTTSQKDFNTMYASDFEKDLELSSDNEHSNFERDLELSSDNESQRELSYVPVYSSDFEKDLELSSDNESLINESFCNDTKEIEQETENELPNQSCNVTLDKTTSTESDDERISNEGSESAEIPNKSCNKTKDSNTSTDCDEESLSKEKEASESSSKLLKPTKDISIGEGGYNPLKLCAKEKNNLEDNTKTVPEIIKANSSKSSPSNLENLNSIKEISLSCSDIAMHDFTIIDKTELTNLVKGTGYNCVKESAIEENNLELLKQTENNIMVNRTFTQELKKADSTIDSTSNLDKLNSREENSLCWSVITINDSIEMEQTLNKTELTKTAETMGVKETGDQVKSLGLTKLKLLDLNNSKVNRRNTITNEKEVKTKQSMEDLEQVLNCADYKKNPNKTSEKDKDKTETNLANTQRISLNLEKEHSKANKEPNLNTSLDTEDETDDLMIDEDQNEANSKETSTELMETNENCDETINSSNISTLLNSTLYNEVLTESLNPIVDDLLMNDVIDAENKPKRGRKRKSECLTEVLPCKRSQRLKAKQMILEESLNLSKTPIKLGKYTKLNKNVNNVQKEETKTKNVKMKSESSEMNCKLKENQAAIEMGFFRERLTEDSKEIKKLDGNPELSVDTTKLNEDNSLNITKITIDTNDLSDIEPKTFELRTTANICHYQQHTTTSTLTTDSNFVYTDSPQSPPPAPPSSSPLESNNETFVNIPSERLSPFKPQSNNQTLFDVLINSYRNDNQKHVLESLTTKESQRQKSILTQYHNEINAYCYSEMELDSNCTSVQLINKLLSISTDYALIQKALITIAQNSKGSNVPENELPSIIQEMPPRHLSKCLQRLFAVLSNIMTKNVCFCQDLIDKIELVLFNWKQMENLSLQATLNLTQLYLMACKVQEYVQMPKHPARLFIAKCLYFYLLKSNLMIHEVLMWYPTVLPHREDRTYDRSDALISVIQQILMSTKYDMDKPDLRGKSLLSKLRYEYHFEPFKPALEEVINVLVEKLKNSKFYNISLAFGLLCKRLGVPRTQQLILGQHLLPLANEYYSLALKTHEYDKRIAVLLEIISMIVKPFPLETDAKIYFNEFARFLNGFDRQLIQEAALCSILRLQRFDLEYCYNLLRHFQPTYDLDNHTQAMLKTFLHRRPLNYWKNLKSKYPN</sequence>